<evidence type="ECO:0000259" key="3">
    <source>
        <dbReference type="Pfam" id="PF06470"/>
    </source>
</evidence>
<feature type="non-terminal residue" evidence="4">
    <location>
        <position position="62"/>
    </location>
</feature>
<dbReference type="PANTHER" id="PTHR18937:SF147">
    <property type="entry name" value="STRUCTURAL MAINTENANCE OF CHROMOSOMES PROTEIN 1B"/>
    <property type="match status" value="1"/>
</dbReference>
<evidence type="ECO:0000256" key="1">
    <source>
        <dbReference type="ARBA" id="ARBA00004286"/>
    </source>
</evidence>
<evidence type="ECO:0000313" key="5">
    <source>
        <dbReference type="Proteomes" id="UP001529510"/>
    </source>
</evidence>
<proteinExistence type="predicted"/>
<dbReference type="EMBL" id="JAMKFB020000025">
    <property type="protein sequence ID" value="KAL0155630.1"/>
    <property type="molecule type" value="Genomic_DNA"/>
</dbReference>
<dbReference type="GO" id="GO:0005694">
    <property type="term" value="C:chromosome"/>
    <property type="evidence" value="ECO:0007669"/>
    <property type="project" value="UniProtKB-SubCell"/>
</dbReference>
<feature type="domain" description="SMC hinge" evidence="3">
    <location>
        <begin position="1"/>
        <end position="60"/>
    </location>
</feature>
<gene>
    <name evidence="4" type="ORF">M9458_049893</name>
</gene>
<organism evidence="4 5">
    <name type="scientific">Cirrhinus mrigala</name>
    <name type="common">Mrigala</name>
    <dbReference type="NCBI Taxonomy" id="683832"/>
    <lineage>
        <taxon>Eukaryota</taxon>
        <taxon>Metazoa</taxon>
        <taxon>Chordata</taxon>
        <taxon>Craniata</taxon>
        <taxon>Vertebrata</taxon>
        <taxon>Euteleostomi</taxon>
        <taxon>Actinopterygii</taxon>
        <taxon>Neopterygii</taxon>
        <taxon>Teleostei</taxon>
        <taxon>Ostariophysi</taxon>
        <taxon>Cypriniformes</taxon>
        <taxon>Cyprinidae</taxon>
        <taxon>Labeoninae</taxon>
        <taxon>Labeonini</taxon>
        <taxon>Cirrhinus</taxon>
    </lineage>
</organism>
<comment type="caution">
    <text evidence="4">The sequence shown here is derived from an EMBL/GenBank/DDBJ whole genome shotgun (WGS) entry which is preliminary data.</text>
</comment>
<evidence type="ECO:0000256" key="2">
    <source>
        <dbReference type="ARBA" id="ARBA00022454"/>
    </source>
</evidence>
<reference evidence="4 5" key="1">
    <citation type="submission" date="2024-05" db="EMBL/GenBank/DDBJ databases">
        <title>Genome sequencing and assembly of Indian major carp, Cirrhinus mrigala (Hamilton, 1822).</title>
        <authorList>
            <person name="Mohindra V."/>
            <person name="Chowdhury L.M."/>
            <person name="Lal K."/>
            <person name="Jena J.K."/>
        </authorList>
    </citation>
    <scope>NUCLEOTIDE SEQUENCE [LARGE SCALE GENOMIC DNA]</scope>
    <source>
        <strain evidence="4">CM1030</strain>
        <tissue evidence="4">Blood</tissue>
    </source>
</reference>
<keyword evidence="5" id="KW-1185">Reference proteome</keyword>
<dbReference type="Proteomes" id="UP001529510">
    <property type="component" value="Unassembled WGS sequence"/>
</dbReference>
<dbReference type="AlphaFoldDB" id="A0ABD0N0D1"/>
<comment type="subcellular location">
    <subcellularLocation>
        <location evidence="1">Chromosome</location>
    </subcellularLocation>
</comment>
<dbReference type="InterPro" id="IPR010935">
    <property type="entry name" value="SMC_hinge"/>
</dbReference>
<sequence length="62" mass="7164">YGRLVDLCQPIHRKYQVAVTKVFGKNMNAIVVTTAKVAHNCIRFLKEERAEPETFLPIDYID</sequence>
<dbReference type="Pfam" id="PF06470">
    <property type="entry name" value="SMC_hinge"/>
    <property type="match status" value="1"/>
</dbReference>
<dbReference type="PANTHER" id="PTHR18937">
    <property type="entry name" value="STRUCTURAL MAINTENANCE OF CHROMOSOMES SMC FAMILY MEMBER"/>
    <property type="match status" value="1"/>
</dbReference>
<dbReference type="Gene3D" id="1.20.1060.20">
    <property type="match status" value="1"/>
</dbReference>
<name>A0ABD0N0D1_CIRMR</name>
<protein>
    <recommendedName>
        <fullName evidence="3">SMC hinge domain-containing protein</fullName>
    </recommendedName>
</protein>
<accession>A0ABD0N0D1</accession>
<dbReference type="SUPFAM" id="SSF75553">
    <property type="entry name" value="Smc hinge domain"/>
    <property type="match status" value="1"/>
</dbReference>
<feature type="non-terminal residue" evidence="4">
    <location>
        <position position="1"/>
    </location>
</feature>
<keyword evidence="2" id="KW-0158">Chromosome</keyword>
<dbReference type="InterPro" id="IPR036277">
    <property type="entry name" value="SMC_hinge_sf"/>
</dbReference>
<evidence type="ECO:0000313" key="4">
    <source>
        <dbReference type="EMBL" id="KAL0155630.1"/>
    </source>
</evidence>